<feature type="transmembrane region" description="Helical" evidence="7">
    <location>
        <begin position="309"/>
        <end position="333"/>
    </location>
</feature>
<dbReference type="RefSeq" id="WP_262400533.1">
    <property type="nucleotide sequence ID" value="NZ_JACRTB010000020.1"/>
</dbReference>
<feature type="transmembrane region" description="Helical" evidence="7">
    <location>
        <begin position="660"/>
        <end position="683"/>
    </location>
</feature>
<feature type="transmembrane region" description="Helical" evidence="7">
    <location>
        <begin position="364"/>
        <end position="382"/>
    </location>
</feature>
<evidence type="ECO:0000256" key="4">
    <source>
        <dbReference type="ARBA" id="ARBA00022989"/>
    </source>
</evidence>
<dbReference type="PANTHER" id="PTHR33406">
    <property type="entry name" value="MEMBRANE PROTEIN MJ1562-RELATED"/>
    <property type="match status" value="1"/>
</dbReference>
<evidence type="ECO:0000256" key="1">
    <source>
        <dbReference type="ARBA" id="ARBA00004651"/>
    </source>
</evidence>
<dbReference type="PANTHER" id="PTHR33406:SF13">
    <property type="entry name" value="MEMBRANE PROTEIN YDFJ"/>
    <property type="match status" value="1"/>
</dbReference>
<evidence type="ECO:0000256" key="6">
    <source>
        <dbReference type="SAM" id="MobiDB-lite"/>
    </source>
</evidence>
<evidence type="ECO:0000313" key="10">
    <source>
        <dbReference type="Proteomes" id="UP000658131"/>
    </source>
</evidence>
<dbReference type="InterPro" id="IPR050545">
    <property type="entry name" value="Mycobact_MmpL"/>
</dbReference>
<dbReference type="SUPFAM" id="SSF82866">
    <property type="entry name" value="Multidrug efflux transporter AcrB transmembrane domain"/>
    <property type="match status" value="2"/>
</dbReference>
<comment type="subcellular location">
    <subcellularLocation>
        <location evidence="1">Cell membrane</location>
        <topology evidence="1">Multi-pass membrane protein</topology>
    </subcellularLocation>
</comment>
<dbReference type="EMBL" id="JACRTB010000020">
    <property type="protein sequence ID" value="MBC8577063.1"/>
    <property type="molecule type" value="Genomic_DNA"/>
</dbReference>
<feature type="region of interest" description="Disordered" evidence="6">
    <location>
        <begin position="722"/>
        <end position="741"/>
    </location>
</feature>
<proteinExistence type="predicted"/>
<keyword evidence="3 7" id="KW-0812">Transmembrane</keyword>
<feature type="transmembrane region" description="Helical" evidence="7">
    <location>
        <begin position="277"/>
        <end position="303"/>
    </location>
</feature>
<feature type="domain" description="Membrane transport protein MMPL" evidence="8">
    <location>
        <begin position="136"/>
        <end position="338"/>
    </location>
</feature>
<name>A0ABR7NN49_9FIRM</name>
<keyword evidence="5 7" id="KW-0472">Membrane</keyword>
<dbReference type="Gene3D" id="1.20.1640.10">
    <property type="entry name" value="Multidrug efflux transporter AcrB transmembrane domain"/>
    <property type="match status" value="2"/>
</dbReference>
<comment type="caution">
    <text evidence="9">The sequence shown here is derived from an EMBL/GenBank/DDBJ whole genome shotgun (WGS) entry which is preliminary data.</text>
</comment>
<dbReference type="Pfam" id="PF03176">
    <property type="entry name" value="MMPL"/>
    <property type="match status" value="2"/>
</dbReference>
<dbReference type="InterPro" id="IPR004869">
    <property type="entry name" value="MMPL_dom"/>
</dbReference>
<reference evidence="9 10" key="1">
    <citation type="submission" date="2020-08" db="EMBL/GenBank/DDBJ databases">
        <title>Genome public.</title>
        <authorList>
            <person name="Liu C."/>
            <person name="Sun Q."/>
        </authorList>
    </citation>
    <scope>NUCLEOTIDE SEQUENCE [LARGE SCALE GENOMIC DNA]</scope>
    <source>
        <strain evidence="9 10">BX1</strain>
    </source>
</reference>
<evidence type="ECO:0000256" key="7">
    <source>
        <dbReference type="SAM" id="Phobius"/>
    </source>
</evidence>
<keyword evidence="10" id="KW-1185">Reference proteome</keyword>
<gene>
    <name evidence="9" type="ORF">H8717_11675</name>
</gene>
<evidence type="ECO:0000256" key="5">
    <source>
        <dbReference type="ARBA" id="ARBA00023136"/>
    </source>
</evidence>
<keyword evidence="2" id="KW-1003">Cell membrane</keyword>
<feature type="transmembrane region" description="Helical" evidence="7">
    <location>
        <begin position="623"/>
        <end position="648"/>
    </location>
</feature>
<sequence>MKNHKEKTLTDRIIETVVYRRTRIEKFFILLIVFSLFCLPMVEINYDLTEYLPVSTETKQGIDLMEREFGYPGTARVLIRDVSVYEAKIYKNRIEQIDGVDTVSWADTAGEIYVSNDFLEAQDLDDYYKDGYAVMDIQFVEGDSSLRTDAAIEKIRALVGDRGAYSGPALDSKMLKENLANEIGRVLIFSIVMILLILAATTTSWFEPLLFMLTMGVAILINMGSNIIFGRISFLSYCVAAVLQLAVAMDYSIFLLHTFTAEKARGLGTEEAMENALHLAVGSIVSSAITTVVGFVALALMQFTIGRDIGFVLAKGILCSLVTVLFLMPALIIRWHRFVERSQHRPLIPPLDGFAKGLFKVRHFFAAFCIILIVPAFVAQNMNHFVFGGAAVGAGEGTQLHADKAETDALFGEKNLVLAILPNSSSVTEKRLADELEDLPFVKSVTSLSSVLPDGIPESFLPSGLTTQLHTGQYARMLIFLSTPVETDFTFECLDTVRETVHRYYPQDTYIIGSTPAAQDIKSTITGDYTEVNLISMLGVALVILCSFRSITMTIVVMVPIEVAILFNMALPYVYGNNLIFLGYLMVSSMQLGATVDYSILLTNNYMNCRAAVSDKKAAAIRAISQSALSIMTSGIILTVCGYGLYYLTSITAAADLGRLIGRGAVFSMILVLTLLPMLLTIFDKAIFRDRAFFERLLRIGGRLPARDVADKNAGQRELVTTLQNRSGSADGSEESKEESK</sequence>
<accession>A0ABR7NN49</accession>
<feature type="transmembrane region" description="Helical" evidence="7">
    <location>
        <begin position="581"/>
        <end position="602"/>
    </location>
</feature>
<feature type="domain" description="Membrane transport protein MMPL" evidence="8">
    <location>
        <begin position="472"/>
        <end position="686"/>
    </location>
</feature>
<evidence type="ECO:0000256" key="2">
    <source>
        <dbReference type="ARBA" id="ARBA00022475"/>
    </source>
</evidence>
<evidence type="ECO:0000313" key="9">
    <source>
        <dbReference type="EMBL" id="MBC8577063.1"/>
    </source>
</evidence>
<organism evidence="9 10">
    <name type="scientific">Yanshouia hominis</name>
    <dbReference type="NCBI Taxonomy" id="2763673"/>
    <lineage>
        <taxon>Bacteria</taxon>
        <taxon>Bacillati</taxon>
        <taxon>Bacillota</taxon>
        <taxon>Clostridia</taxon>
        <taxon>Eubacteriales</taxon>
        <taxon>Oscillospiraceae</taxon>
        <taxon>Yanshouia</taxon>
    </lineage>
</organism>
<dbReference type="Proteomes" id="UP000658131">
    <property type="component" value="Unassembled WGS sequence"/>
</dbReference>
<feature type="transmembrane region" description="Helical" evidence="7">
    <location>
        <begin position="234"/>
        <end position="256"/>
    </location>
</feature>
<evidence type="ECO:0000256" key="3">
    <source>
        <dbReference type="ARBA" id="ARBA00022692"/>
    </source>
</evidence>
<feature type="transmembrane region" description="Helical" evidence="7">
    <location>
        <begin position="183"/>
        <end position="202"/>
    </location>
</feature>
<evidence type="ECO:0000259" key="8">
    <source>
        <dbReference type="Pfam" id="PF03176"/>
    </source>
</evidence>
<keyword evidence="4 7" id="KW-1133">Transmembrane helix</keyword>
<protein>
    <submittedName>
        <fullName evidence="9">MMPL family transporter</fullName>
    </submittedName>
</protein>
<feature type="transmembrane region" description="Helical" evidence="7">
    <location>
        <begin position="209"/>
        <end position="228"/>
    </location>
</feature>